<keyword evidence="2" id="KW-1003">Cell membrane</keyword>
<feature type="transmembrane region" description="Helical" evidence="6">
    <location>
        <begin position="95"/>
        <end position="117"/>
    </location>
</feature>
<feature type="transmembrane region" description="Helical" evidence="6">
    <location>
        <begin position="230"/>
        <end position="250"/>
    </location>
</feature>
<reference evidence="7" key="1">
    <citation type="submission" date="2021-02" db="EMBL/GenBank/DDBJ databases">
        <title>Salinimicrobium sp. nov. isolated from seawater in Tongyeong, Republic of Korea.</title>
        <authorList>
            <person name="Lee S.-J."/>
        </authorList>
    </citation>
    <scope>NUCLEOTIDE SEQUENCE</scope>
    <source>
        <strain evidence="7">HN-2-9-2</strain>
    </source>
</reference>
<dbReference type="Proteomes" id="UP001163981">
    <property type="component" value="Chromosome"/>
</dbReference>
<evidence type="ECO:0000256" key="2">
    <source>
        <dbReference type="ARBA" id="ARBA00022475"/>
    </source>
</evidence>
<dbReference type="InterPro" id="IPR050833">
    <property type="entry name" value="Poly_Biosynth_Transport"/>
</dbReference>
<dbReference type="Pfam" id="PF01943">
    <property type="entry name" value="Polysacc_synt"/>
    <property type="match status" value="1"/>
</dbReference>
<dbReference type="EMBL" id="CP069620">
    <property type="protein sequence ID" value="UZH54654.1"/>
    <property type="molecule type" value="Genomic_DNA"/>
</dbReference>
<accession>A0ABY6NPD6</accession>
<sequence>MKNYIPILWIRNGLEKRNVLKILKNRRRNYVILSQVGNAIIGLLSGKLIAEFILPEQFGIYSLQFAAFTFFFGLLIAPTLRFLKATYTTLYKKIGIVPYLTCLGVLLLPLYLLLITFFEVNQGKIENKIFLYIIILIFIPFNLISNLLIDQFNVLDKIKELSSLTVLKSFAGLLFLIIIFYLLPANNPDYINLWIMQLIIGISGTLFYWRKFSLIVKSKKVSYVKFFKRQLRFAGPLMILAFWSWINNFFDRFAIENFMQMKDVGLYNANYGLGAKFFLLLHPIFLIMLTPLVYSNKSIGIKKKAITKYSLVYFFIGGIVLLVLFHLTEVIGTLLLSESYSQGFFLIFWTALAYLFMTATFLYESIFYYEQNTAFILKTHLAAAILNICLNIALIPLYGLNGAIWATILSSILRFGLVVVNFIKLEHKL</sequence>
<proteinExistence type="predicted"/>
<name>A0ABY6NPD6_9FLAO</name>
<feature type="transmembrane region" description="Helical" evidence="6">
    <location>
        <begin position="161"/>
        <end position="184"/>
    </location>
</feature>
<keyword evidence="5 6" id="KW-0472">Membrane</keyword>
<dbReference type="RefSeq" id="WP_265162986.1">
    <property type="nucleotide sequence ID" value="NZ_CP069620.1"/>
</dbReference>
<organism evidence="7 8">
    <name type="scientific">Salinimicrobium tongyeongense</name>
    <dbReference type="NCBI Taxonomy" id="2809707"/>
    <lineage>
        <taxon>Bacteria</taxon>
        <taxon>Pseudomonadati</taxon>
        <taxon>Bacteroidota</taxon>
        <taxon>Flavobacteriia</taxon>
        <taxon>Flavobacteriales</taxon>
        <taxon>Flavobacteriaceae</taxon>
        <taxon>Salinimicrobium</taxon>
    </lineage>
</organism>
<keyword evidence="4 6" id="KW-1133">Transmembrane helix</keyword>
<feature type="transmembrane region" description="Helical" evidence="6">
    <location>
        <begin position="190"/>
        <end position="209"/>
    </location>
</feature>
<feature type="transmembrane region" description="Helical" evidence="6">
    <location>
        <begin position="129"/>
        <end position="149"/>
    </location>
</feature>
<evidence type="ECO:0000256" key="5">
    <source>
        <dbReference type="ARBA" id="ARBA00023136"/>
    </source>
</evidence>
<feature type="transmembrane region" description="Helical" evidence="6">
    <location>
        <begin position="375"/>
        <end position="398"/>
    </location>
</feature>
<feature type="transmembrane region" description="Helical" evidence="6">
    <location>
        <begin position="306"/>
        <end position="328"/>
    </location>
</feature>
<feature type="transmembrane region" description="Helical" evidence="6">
    <location>
        <begin position="30"/>
        <end position="54"/>
    </location>
</feature>
<keyword evidence="8" id="KW-1185">Reference proteome</keyword>
<evidence type="ECO:0000256" key="4">
    <source>
        <dbReference type="ARBA" id="ARBA00022989"/>
    </source>
</evidence>
<dbReference type="InterPro" id="IPR002797">
    <property type="entry name" value="Polysacc_synth"/>
</dbReference>
<feature type="transmembrane region" description="Helical" evidence="6">
    <location>
        <begin position="340"/>
        <end position="363"/>
    </location>
</feature>
<keyword evidence="3 6" id="KW-0812">Transmembrane</keyword>
<comment type="subcellular location">
    <subcellularLocation>
        <location evidence="1">Cell membrane</location>
        <topology evidence="1">Multi-pass membrane protein</topology>
    </subcellularLocation>
</comment>
<feature type="transmembrane region" description="Helical" evidence="6">
    <location>
        <begin position="270"/>
        <end position="294"/>
    </location>
</feature>
<dbReference type="PANTHER" id="PTHR30250">
    <property type="entry name" value="PST FAMILY PREDICTED COLANIC ACID TRANSPORTER"/>
    <property type="match status" value="1"/>
</dbReference>
<feature type="transmembrane region" description="Helical" evidence="6">
    <location>
        <begin position="404"/>
        <end position="423"/>
    </location>
</feature>
<evidence type="ECO:0000256" key="1">
    <source>
        <dbReference type="ARBA" id="ARBA00004651"/>
    </source>
</evidence>
<evidence type="ECO:0000256" key="3">
    <source>
        <dbReference type="ARBA" id="ARBA00022692"/>
    </source>
</evidence>
<gene>
    <name evidence="7" type="ORF">JRG66_11825</name>
</gene>
<protein>
    <submittedName>
        <fullName evidence="7">Polysaccharide biosynthesis C-terminal domain-containing protein</fullName>
    </submittedName>
</protein>
<evidence type="ECO:0000313" key="7">
    <source>
        <dbReference type="EMBL" id="UZH54654.1"/>
    </source>
</evidence>
<feature type="transmembrane region" description="Helical" evidence="6">
    <location>
        <begin position="60"/>
        <end position="83"/>
    </location>
</feature>
<dbReference type="PANTHER" id="PTHR30250:SF11">
    <property type="entry name" value="O-ANTIGEN TRANSPORTER-RELATED"/>
    <property type="match status" value="1"/>
</dbReference>
<evidence type="ECO:0000313" key="8">
    <source>
        <dbReference type="Proteomes" id="UP001163981"/>
    </source>
</evidence>
<evidence type="ECO:0000256" key="6">
    <source>
        <dbReference type="SAM" id="Phobius"/>
    </source>
</evidence>